<gene>
    <name evidence="6" type="ORF">DW028_07715</name>
    <name evidence="5" type="ORF">DW038_03460</name>
    <name evidence="4" type="ORF">DWW89_15825</name>
    <name evidence="3" type="ORF">DWY38_04100</name>
    <name evidence="2" type="ORF">DXC13_04280</name>
</gene>
<dbReference type="Proteomes" id="UP000286181">
    <property type="component" value="Unassembled WGS sequence"/>
</dbReference>
<dbReference type="RefSeq" id="WP_117714584.1">
    <property type="nucleotide sequence ID" value="NZ_DAWDCN010000008.1"/>
</dbReference>
<protein>
    <submittedName>
        <fullName evidence="3">Uncharacterized protein</fullName>
    </submittedName>
</protein>
<evidence type="ECO:0000313" key="3">
    <source>
        <dbReference type="EMBL" id="RGR55913.1"/>
    </source>
</evidence>
<dbReference type="Proteomes" id="UP000266066">
    <property type="component" value="Unassembled WGS sequence"/>
</dbReference>
<evidence type="ECO:0000313" key="7">
    <source>
        <dbReference type="Proteomes" id="UP000260717"/>
    </source>
</evidence>
<evidence type="ECO:0000313" key="11">
    <source>
        <dbReference type="Proteomes" id="UP000286181"/>
    </source>
</evidence>
<evidence type="ECO:0000256" key="1">
    <source>
        <dbReference type="SAM" id="Phobius"/>
    </source>
</evidence>
<evidence type="ECO:0000313" key="2">
    <source>
        <dbReference type="EMBL" id="RGM51575.1"/>
    </source>
</evidence>
<dbReference type="AlphaFoldDB" id="A0A395UZS4"/>
<keyword evidence="1" id="KW-0812">Transmembrane</keyword>
<dbReference type="EMBL" id="QRXR01000042">
    <property type="protein sequence ID" value="RGU19244.1"/>
    <property type="molecule type" value="Genomic_DNA"/>
</dbReference>
<keyword evidence="1" id="KW-0472">Membrane</keyword>
<dbReference type="EMBL" id="QROF01000002">
    <property type="protein sequence ID" value="RHL07002.1"/>
    <property type="molecule type" value="Genomic_DNA"/>
</dbReference>
<organism evidence="3 8">
    <name type="scientific">Agathobacter rectalis</name>
    <dbReference type="NCBI Taxonomy" id="39491"/>
    <lineage>
        <taxon>Bacteria</taxon>
        <taxon>Bacillati</taxon>
        <taxon>Bacillota</taxon>
        <taxon>Clostridia</taxon>
        <taxon>Lachnospirales</taxon>
        <taxon>Lachnospiraceae</taxon>
        <taxon>Agathobacter</taxon>
    </lineage>
</organism>
<evidence type="ECO:0000313" key="9">
    <source>
        <dbReference type="Proteomes" id="UP000283297"/>
    </source>
</evidence>
<evidence type="ECO:0000313" key="4">
    <source>
        <dbReference type="EMBL" id="RGU19244.1"/>
    </source>
</evidence>
<dbReference type="Proteomes" id="UP000283765">
    <property type="component" value="Unassembled WGS sequence"/>
</dbReference>
<keyword evidence="1" id="KW-1133">Transmembrane helix</keyword>
<feature type="transmembrane region" description="Helical" evidence="1">
    <location>
        <begin position="7"/>
        <end position="27"/>
    </location>
</feature>
<evidence type="ECO:0000313" key="10">
    <source>
        <dbReference type="Proteomes" id="UP000283765"/>
    </source>
</evidence>
<feature type="transmembrane region" description="Helical" evidence="1">
    <location>
        <begin position="33"/>
        <end position="57"/>
    </location>
</feature>
<comment type="caution">
    <text evidence="3">The sequence shown here is derived from an EMBL/GenBank/DDBJ whole genome shotgun (WGS) entry which is preliminary data.</text>
</comment>
<dbReference type="EMBL" id="QRON01000004">
    <property type="protein sequence ID" value="RHL28529.1"/>
    <property type="molecule type" value="Genomic_DNA"/>
</dbReference>
<evidence type="ECO:0000313" key="8">
    <source>
        <dbReference type="Proteomes" id="UP000266066"/>
    </source>
</evidence>
<dbReference type="Proteomes" id="UP000260717">
    <property type="component" value="Unassembled WGS sequence"/>
</dbReference>
<name>A0A395UZS4_9FIRM</name>
<sequence length="144" mass="16595">MRTFNRYFVHFMGIGAMILLVAVLLLVADGGELLVPIFMIALISVDTCFVVLMTIIFSSMAKPQKIKLKTEDNIVKKIERISREKWGRKIIIQKENTTRFMFGNKYKDWLATPIELIEDTNGYSVYLPSAYVEDIKYLCDDLVC</sequence>
<dbReference type="EMBL" id="QRUJ01000003">
    <property type="protein sequence ID" value="RGR55913.1"/>
    <property type="molecule type" value="Genomic_DNA"/>
</dbReference>
<proteinExistence type="predicted"/>
<evidence type="ECO:0000313" key="6">
    <source>
        <dbReference type="EMBL" id="RHL28529.1"/>
    </source>
</evidence>
<reference evidence="7 8" key="1">
    <citation type="submission" date="2018-08" db="EMBL/GenBank/DDBJ databases">
        <title>A genome reference for cultivated species of the human gut microbiota.</title>
        <authorList>
            <person name="Zou Y."/>
            <person name="Xue W."/>
            <person name="Luo G."/>
        </authorList>
    </citation>
    <scope>NUCLEOTIDE SEQUENCE [LARGE SCALE GENOMIC DNA]</scope>
    <source>
        <strain evidence="4 10">AF17-27</strain>
        <strain evidence="3 8">AF25-15</strain>
        <strain evidence="6 9">AF38-24</strain>
        <strain evidence="5 11">AF39-14AC</strain>
        <strain evidence="2 7">OM08-12AT</strain>
    </source>
</reference>
<dbReference type="Proteomes" id="UP000283297">
    <property type="component" value="Unassembled WGS sequence"/>
</dbReference>
<evidence type="ECO:0000313" key="5">
    <source>
        <dbReference type="EMBL" id="RHL07002.1"/>
    </source>
</evidence>
<accession>A0A395UZS4</accession>
<dbReference type="EMBL" id="QSTI01000004">
    <property type="protein sequence ID" value="RGM51575.1"/>
    <property type="molecule type" value="Genomic_DNA"/>
</dbReference>